<comment type="caution">
    <text evidence="2">The sequence shown here is derived from an EMBL/GenBank/DDBJ whole genome shotgun (WGS) entry which is preliminary data.</text>
</comment>
<sequence length="215" mass="24111">MWRHPMKKQPKIRKPTTPSAISITRPVVHTTVSSDPPTHSPAQATRRYTRSHHLSPSRNFLQLAGPLGIILPTTLSTVRPFRAASAVPAPDLRSPSHHRVGSISRSWRTLCPETQQCSYPHCYLPAAPVSWVDRYARTAGRNPVISMRALYPFRWVGVVGMMRKRNGSRSSSCRDDASLASPGRCRRRLWFFVLVSSRPARLLQANGHGFSSQQL</sequence>
<feature type="compositionally biased region" description="Basic residues" evidence="1">
    <location>
        <begin position="1"/>
        <end position="14"/>
    </location>
</feature>
<name>A0ABR1YLQ7_9PEZI</name>
<evidence type="ECO:0000313" key="3">
    <source>
        <dbReference type="Proteomes" id="UP001492380"/>
    </source>
</evidence>
<organism evidence="2 3">
    <name type="scientific">Phyllosticta capitalensis</name>
    <dbReference type="NCBI Taxonomy" id="121624"/>
    <lineage>
        <taxon>Eukaryota</taxon>
        <taxon>Fungi</taxon>
        <taxon>Dikarya</taxon>
        <taxon>Ascomycota</taxon>
        <taxon>Pezizomycotina</taxon>
        <taxon>Dothideomycetes</taxon>
        <taxon>Dothideomycetes incertae sedis</taxon>
        <taxon>Botryosphaeriales</taxon>
        <taxon>Phyllostictaceae</taxon>
        <taxon>Phyllosticta</taxon>
    </lineage>
</organism>
<protein>
    <submittedName>
        <fullName evidence="2">Uncharacterized protein</fullName>
    </submittedName>
</protein>
<feature type="region of interest" description="Disordered" evidence="1">
    <location>
        <begin position="1"/>
        <end position="51"/>
    </location>
</feature>
<evidence type="ECO:0000256" key="1">
    <source>
        <dbReference type="SAM" id="MobiDB-lite"/>
    </source>
</evidence>
<keyword evidence="3" id="KW-1185">Reference proteome</keyword>
<evidence type="ECO:0000313" key="2">
    <source>
        <dbReference type="EMBL" id="KAK8233433.1"/>
    </source>
</evidence>
<proteinExistence type="predicted"/>
<reference evidence="2 3" key="1">
    <citation type="submission" date="2024-04" db="EMBL/GenBank/DDBJ databases">
        <title>Phyllosticta paracitricarpa is synonymous to the EU quarantine fungus P. citricarpa based on phylogenomic analyses.</title>
        <authorList>
            <consortium name="Lawrence Berkeley National Laboratory"/>
            <person name="Van Ingen-Buijs V.A."/>
            <person name="Van Westerhoven A.C."/>
            <person name="Haridas S."/>
            <person name="Skiadas P."/>
            <person name="Martin F."/>
            <person name="Groenewald J.Z."/>
            <person name="Crous P.W."/>
            <person name="Seidl M.F."/>
        </authorList>
    </citation>
    <scope>NUCLEOTIDE SEQUENCE [LARGE SCALE GENOMIC DNA]</scope>
    <source>
        <strain evidence="2 3">CBS 123374</strain>
    </source>
</reference>
<feature type="compositionally biased region" description="Polar residues" evidence="1">
    <location>
        <begin position="30"/>
        <end position="43"/>
    </location>
</feature>
<accession>A0ABR1YLQ7</accession>
<dbReference type="EMBL" id="JBBWRZ010000006">
    <property type="protein sequence ID" value="KAK8233433.1"/>
    <property type="molecule type" value="Genomic_DNA"/>
</dbReference>
<dbReference type="Proteomes" id="UP001492380">
    <property type="component" value="Unassembled WGS sequence"/>
</dbReference>
<gene>
    <name evidence="2" type="ORF">HDK90DRAFT_266301</name>
</gene>